<dbReference type="InterPro" id="IPR038441">
    <property type="entry name" value="THAP_Znf_sf"/>
</dbReference>
<dbReference type="PANTHER" id="PTHR46600:SF1">
    <property type="entry name" value="THAP DOMAIN-CONTAINING PROTEIN 1"/>
    <property type="match status" value="1"/>
</dbReference>
<dbReference type="InParanoid" id="A0A6J0BE67"/>
<evidence type="ECO:0000256" key="6">
    <source>
        <dbReference type="ARBA" id="ARBA00023015"/>
    </source>
</evidence>
<evidence type="ECO:0000256" key="3">
    <source>
        <dbReference type="ARBA" id="ARBA00022723"/>
    </source>
</evidence>
<evidence type="ECO:0000256" key="1">
    <source>
        <dbReference type="ARBA" id="ARBA00004642"/>
    </source>
</evidence>
<dbReference type="GO" id="GO:0005654">
    <property type="term" value="C:nucleoplasm"/>
    <property type="evidence" value="ECO:0007669"/>
    <property type="project" value="UniProtKB-SubCell"/>
</dbReference>
<evidence type="ECO:0000256" key="12">
    <source>
        <dbReference type="PROSITE-ProRule" id="PRU00309"/>
    </source>
</evidence>
<reference evidence="15" key="1">
    <citation type="submission" date="2025-08" db="UniProtKB">
        <authorList>
            <consortium name="RefSeq"/>
        </authorList>
    </citation>
    <scope>IDENTIFICATION</scope>
    <source>
        <tissue evidence="15">Thorax and Abdomen</tissue>
    </source>
</reference>
<accession>A0A6J0BE67</accession>
<evidence type="ECO:0000256" key="10">
    <source>
        <dbReference type="ARBA" id="ARBA00023242"/>
    </source>
</evidence>
<evidence type="ECO:0000313" key="15">
    <source>
        <dbReference type="RefSeq" id="XP_015513174.1"/>
    </source>
</evidence>
<evidence type="ECO:0000256" key="7">
    <source>
        <dbReference type="ARBA" id="ARBA00023054"/>
    </source>
</evidence>
<protein>
    <submittedName>
        <fullName evidence="15">THAP domain-containing protein 2</fullName>
    </submittedName>
</protein>
<evidence type="ECO:0000256" key="5">
    <source>
        <dbReference type="ARBA" id="ARBA00022833"/>
    </source>
</evidence>
<organism evidence="15">
    <name type="scientific">Neodiprion lecontei</name>
    <name type="common">Redheaded pine sawfly</name>
    <dbReference type="NCBI Taxonomy" id="441921"/>
    <lineage>
        <taxon>Eukaryota</taxon>
        <taxon>Metazoa</taxon>
        <taxon>Ecdysozoa</taxon>
        <taxon>Arthropoda</taxon>
        <taxon>Hexapoda</taxon>
        <taxon>Insecta</taxon>
        <taxon>Pterygota</taxon>
        <taxon>Neoptera</taxon>
        <taxon>Endopterygota</taxon>
        <taxon>Hymenoptera</taxon>
        <taxon>Tenthredinoidea</taxon>
        <taxon>Diprionidae</taxon>
        <taxon>Diprioninae</taxon>
        <taxon>Neodiprion</taxon>
    </lineage>
</organism>
<dbReference type="InterPro" id="IPR006612">
    <property type="entry name" value="THAP_Znf"/>
</dbReference>
<dbReference type="GeneID" id="107219463"/>
<dbReference type="PANTHER" id="PTHR46600">
    <property type="entry name" value="THAP DOMAIN-CONTAINING"/>
    <property type="match status" value="1"/>
</dbReference>
<keyword evidence="3" id="KW-0479">Metal-binding</keyword>
<dbReference type="SMART" id="SM00692">
    <property type="entry name" value="DM3"/>
    <property type="match status" value="1"/>
</dbReference>
<keyword evidence="9" id="KW-0804">Transcription</keyword>
<dbReference type="RefSeq" id="XP_015513174.1">
    <property type="nucleotide sequence ID" value="XM_015657688.2"/>
</dbReference>
<evidence type="ECO:0000256" key="8">
    <source>
        <dbReference type="ARBA" id="ARBA00023125"/>
    </source>
</evidence>
<sequence length="258" mass="29138">MVSCAACGYSKTRKRRDERITFHVFPKRPDRRDAWIRFMGRADYKPTPYSRLCSQHFTDSCFDRASTARVQLNNDAIPTIGISRLKYARMMQDEINERYLSPTTDSEDSDVPIADKIPLSNSEVSLKQIEVYNGQKPGSSRITLVKLDPRTAAELKKNLKSVLKAPLSTPAPSVSLEKPNTVINHAADSGGEVTLLKQKINEMENVDKLKTRKIQNLQNIIGKQRRKIDSLNKLFSDLKELYNSTRTKSGVTKNGHGV</sequence>
<feature type="domain" description="THAP-type" evidence="13">
    <location>
        <begin position="1"/>
        <end position="81"/>
    </location>
</feature>
<proteinExistence type="inferred from homology"/>
<keyword evidence="10" id="KW-0539">Nucleus</keyword>
<evidence type="ECO:0000259" key="13">
    <source>
        <dbReference type="PROSITE" id="PS50950"/>
    </source>
</evidence>
<dbReference type="PROSITE" id="PS50950">
    <property type="entry name" value="ZF_THAP"/>
    <property type="match status" value="1"/>
</dbReference>
<evidence type="ECO:0000313" key="14">
    <source>
        <dbReference type="Proteomes" id="UP000829291"/>
    </source>
</evidence>
<dbReference type="AlphaFoldDB" id="A0A6J0BE67"/>
<dbReference type="OrthoDB" id="7699845at2759"/>
<evidence type="ECO:0000256" key="2">
    <source>
        <dbReference type="ARBA" id="ARBA00006177"/>
    </source>
</evidence>
<keyword evidence="7" id="KW-0175">Coiled coil</keyword>
<keyword evidence="8 12" id="KW-0238">DNA-binding</keyword>
<dbReference type="InterPro" id="IPR026516">
    <property type="entry name" value="THAP1/10"/>
</dbReference>
<comment type="similarity">
    <text evidence="2">Belongs to the THAP1 family.</text>
</comment>
<keyword evidence="14" id="KW-1185">Reference proteome</keyword>
<dbReference type="GO" id="GO:0043565">
    <property type="term" value="F:sequence-specific DNA binding"/>
    <property type="evidence" value="ECO:0007669"/>
    <property type="project" value="InterPro"/>
</dbReference>
<dbReference type="Gene3D" id="6.20.210.20">
    <property type="entry name" value="THAP domain"/>
    <property type="match status" value="1"/>
</dbReference>
<evidence type="ECO:0000256" key="4">
    <source>
        <dbReference type="ARBA" id="ARBA00022771"/>
    </source>
</evidence>
<evidence type="ECO:0000256" key="11">
    <source>
        <dbReference type="ARBA" id="ARBA00023306"/>
    </source>
</evidence>
<keyword evidence="4 12" id="KW-0863">Zinc-finger</keyword>
<keyword evidence="6" id="KW-0805">Transcription regulation</keyword>
<keyword evidence="11" id="KW-0131">Cell cycle</keyword>
<evidence type="ECO:0000256" key="9">
    <source>
        <dbReference type="ARBA" id="ARBA00023163"/>
    </source>
</evidence>
<dbReference type="SMART" id="SM00980">
    <property type="entry name" value="THAP"/>
    <property type="match status" value="1"/>
</dbReference>
<comment type="subcellular location">
    <subcellularLocation>
        <location evidence="1">Nucleus</location>
        <location evidence="1">Nucleoplasm</location>
    </subcellularLocation>
</comment>
<gene>
    <name evidence="15" type="primary">LOC107219463</name>
</gene>
<dbReference type="KEGG" id="nlo:107219463"/>
<name>A0A6J0BE67_NEOLC</name>
<dbReference type="SUPFAM" id="SSF57716">
    <property type="entry name" value="Glucocorticoid receptor-like (DNA-binding domain)"/>
    <property type="match status" value="1"/>
</dbReference>
<keyword evidence="5" id="KW-0862">Zinc</keyword>
<dbReference type="Pfam" id="PF05485">
    <property type="entry name" value="THAP"/>
    <property type="match status" value="1"/>
</dbReference>
<dbReference type="Proteomes" id="UP000829291">
    <property type="component" value="Chromosome 7"/>
</dbReference>
<dbReference type="GO" id="GO:0008270">
    <property type="term" value="F:zinc ion binding"/>
    <property type="evidence" value="ECO:0007669"/>
    <property type="project" value="UniProtKB-KW"/>
</dbReference>